<organism evidence="1 2">
    <name type="scientific">Zalaria obscura</name>
    <dbReference type="NCBI Taxonomy" id="2024903"/>
    <lineage>
        <taxon>Eukaryota</taxon>
        <taxon>Fungi</taxon>
        <taxon>Dikarya</taxon>
        <taxon>Ascomycota</taxon>
        <taxon>Pezizomycotina</taxon>
        <taxon>Dothideomycetes</taxon>
        <taxon>Dothideomycetidae</taxon>
        <taxon>Dothideales</taxon>
        <taxon>Zalariaceae</taxon>
        <taxon>Zalaria</taxon>
    </lineage>
</organism>
<keyword evidence="2" id="KW-1185">Reference proteome</keyword>
<accession>A0ACC3SG96</accession>
<reference evidence="1" key="1">
    <citation type="submission" date="2024-02" db="EMBL/GenBank/DDBJ databases">
        <title>Metagenome Assembled Genome of Zalaria obscura JY119.</title>
        <authorList>
            <person name="Vighnesh L."/>
            <person name="Jagadeeshwari U."/>
            <person name="Venkata Ramana C."/>
            <person name="Sasikala C."/>
        </authorList>
    </citation>
    <scope>NUCLEOTIDE SEQUENCE</scope>
    <source>
        <strain evidence="1">JY119</strain>
    </source>
</reference>
<evidence type="ECO:0000313" key="2">
    <source>
        <dbReference type="Proteomes" id="UP001320706"/>
    </source>
</evidence>
<dbReference type="Proteomes" id="UP001320706">
    <property type="component" value="Unassembled WGS sequence"/>
</dbReference>
<gene>
    <name evidence="1" type="ORF">M8818_003485</name>
</gene>
<name>A0ACC3SG96_9PEZI</name>
<proteinExistence type="predicted"/>
<comment type="caution">
    <text evidence="1">The sequence shown here is derived from an EMBL/GenBank/DDBJ whole genome shotgun (WGS) entry which is preliminary data.</text>
</comment>
<protein>
    <submittedName>
        <fullName evidence="1">Uncharacterized protein</fullName>
    </submittedName>
</protein>
<evidence type="ECO:0000313" key="1">
    <source>
        <dbReference type="EMBL" id="KAK8210317.1"/>
    </source>
</evidence>
<sequence length="85" mass="9295">MTLAPGHMQMAGPSLLENIDLVCGRCISQHCNRLKHGGSNARQETGLHLLQKELLPARKSLDVQISQKVQGETASQRLKPSHLTS</sequence>
<dbReference type="EMBL" id="JAMKPW020000015">
    <property type="protein sequence ID" value="KAK8210317.1"/>
    <property type="molecule type" value="Genomic_DNA"/>
</dbReference>